<dbReference type="PANTHER" id="PTHR13256">
    <property type="entry name" value="N-ACETYLTRANSFERASE 9"/>
    <property type="match status" value="1"/>
</dbReference>
<proteinExistence type="inferred from homology"/>
<dbReference type="InterPro" id="IPR000182">
    <property type="entry name" value="GNAT_dom"/>
</dbReference>
<dbReference type="InterPro" id="IPR039135">
    <property type="entry name" value="NAT9-like"/>
</dbReference>
<reference evidence="6" key="2">
    <citation type="submission" date="2023-06" db="EMBL/GenBank/DDBJ databases">
        <authorList>
            <consortium name="Lawrence Berkeley National Laboratory"/>
            <person name="Mondo S.J."/>
            <person name="Hensen N."/>
            <person name="Bonometti L."/>
            <person name="Westerberg I."/>
            <person name="Brannstrom I.O."/>
            <person name="Guillou S."/>
            <person name="Cros-Aarteil S."/>
            <person name="Calhoun S."/>
            <person name="Haridas S."/>
            <person name="Kuo A."/>
            <person name="Pangilinan J."/>
            <person name="Riley R."/>
            <person name="Labutti K."/>
            <person name="Andreopoulos B."/>
            <person name="Lipzen A."/>
            <person name="Chen C."/>
            <person name="Yanf M."/>
            <person name="Daum C."/>
            <person name="Ng V."/>
            <person name="Clum A."/>
            <person name="Steindorff A."/>
            <person name="Ohm R."/>
            <person name="Martin F."/>
            <person name="Silar P."/>
            <person name="Natvig D."/>
            <person name="Lalanne C."/>
            <person name="Gautier V."/>
            <person name="Ament-Velasquez S.L."/>
            <person name="Kruys A."/>
            <person name="Hutchinson M.I."/>
            <person name="Powell A.J."/>
            <person name="Barry K."/>
            <person name="Miller A.N."/>
            <person name="Grigoriev I.V."/>
            <person name="Debuchy R."/>
            <person name="Gladieux P."/>
            <person name="Thoren M.H."/>
            <person name="Johannesson H."/>
        </authorList>
    </citation>
    <scope>NUCLEOTIDE SEQUENCE</scope>
    <source>
        <strain evidence="6">PSN324</strain>
    </source>
</reference>
<organism evidence="6 7">
    <name type="scientific">Cladorrhinum samala</name>
    <dbReference type="NCBI Taxonomy" id="585594"/>
    <lineage>
        <taxon>Eukaryota</taxon>
        <taxon>Fungi</taxon>
        <taxon>Dikarya</taxon>
        <taxon>Ascomycota</taxon>
        <taxon>Pezizomycotina</taxon>
        <taxon>Sordariomycetes</taxon>
        <taxon>Sordariomycetidae</taxon>
        <taxon>Sordariales</taxon>
        <taxon>Podosporaceae</taxon>
        <taxon>Cladorrhinum</taxon>
    </lineage>
</organism>
<feature type="compositionally biased region" description="Low complexity" evidence="4">
    <location>
        <begin position="77"/>
        <end position="91"/>
    </location>
</feature>
<evidence type="ECO:0000256" key="2">
    <source>
        <dbReference type="ARBA" id="ARBA00022679"/>
    </source>
</evidence>
<evidence type="ECO:0000256" key="1">
    <source>
        <dbReference type="ARBA" id="ARBA00009342"/>
    </source>
</evidence>
<protein>
    <submittedName>
        <fullName evidence="6">GNAT domain-containing protein</fullName>
    </submittedName>
</protein>
<dbReference type="GO" id="GO:0008080">
    <property type="term" value="F:N-acetyltransferase activity"/>
    <property type="evidence" value="ECO:0007669"/>
    <property type="project" value="InterPro"/>
</dbReference>
<comment type="similarity">
    <text evidence="1">Belongs to the acetyltransferase family. GNAT subfamily.</text>
</comment>
<gene>
    <name evidence="6" type="ORF">QBC42DRAFT_16874</name>
</gene>
<dbReference type="EMBL" id="MU865054">
    <property type="protein sequence ID" value="KAK4458863.1"/>
    <property type="molecule type" value="Genomic_DNA"/>
</dbReference>
<evidence type="ECO:0000313" key="7">
    <source>
        <dbReference type="Proteomes" id="UP001321749"/>
    </source>
</evidence>
<feature type="region of interest" description="Disordered" evidence="4">
    <location>
        <begin position="75"/>
        <end position="98"/>
    </location>
</feature>
<evidence type="ECO:0000256" key="3">
    <source>
        <dbReference type="ARBA" id="ARBA00023315"/>
    </source>
</evidence>
<keyword evidence="2" id="KW-0808">Transferase</keyword>
<reference evidence="6" key="1">
    <citation type="journal article" date="2023" name="Mol. Phylogenet. Evol.">
        <title>Genome-scale phylogeny and comparative genomics of the fungal order Sordariales.</title>
        <authorList>
            <person name="Hensen N."/>
            <person name="Bonometti L."/>
            <person name="Westerberg I."/>
            <person name="Brannstrom I.O."/>
            <person name="Guillou S."/>
            <person name="Cros-Aarteil S."/>
            <person name="Calhoun S."/>
            <person name="Haridas S."/>
            <person name="Kuo A."/>
            <person name="Mondo S."/>
            <person name="Pangilinan J."/>
            <person name="Riley R."/>
            <person name="LaButti K."/>
            <person name="Andreopoulos B."/>
            <person name="Lipzen A."/>
            <person name="Chen C."/>
            <person name="Yan M."/>
            <person name="Daum C."/>
            <person name="Ng V."/>
            <person name="Clum A."/>
            <person name="Steindorff A."/>
            <person name="Ohm R.A."/>
            <person name="Martin F."/>
            <person name="Silar P."/>
            <person name="Natvig D.O."/>
            <person name="Lalanne C."/>
            <person name="Gautier V."/>
            <person name="Ament-Velasquez S.L."/>
            <person name="Kruys A."/>
            <person name="Hutchinson M.I."/>
            <person name="Powell A.J."/>
            <person name="Barry K."/>
            <person name="Miller A.N."/>
            <person name="Grigoriev I.V."/>
            <person name="Debuchy R."/>
            <person name="Gladieux P."/>
            <person name="Hiltunen Thoren M."/>
            <person name="Johannesson H."/>
        </authorList>
    </citation>
    <scope>NUCLEOTIDE SEQUENCE</scope>
    <source>
        <strain evidence="6">PSN324</strain>
    </source>
</reference>
<dbReference type="Proteomes" id="UP001321749">
    <property type="component" value="Unassembled WGS sequence"/>
</dbReference>
<evidence type="ECO:0000259" key="5">
    <source>
        <dbReference type="Pfam" id="PF13302"/>
    </source>
</evidence>
<dbReference type="Pfam" id="PF13302">
    <property type="entry name" value="Acetyltransf_3"/>
    <property type="match status" value="1"/>
</dbReference>
<sequence>MKLNEATAVSTANTLLVPYDRRHVPTYHAWMEDPAIQQATASEPLTLDEEYENQESWRASHDKLTFIICEPLPTSDSPAAASSSSPSSSSSIKAGEHDARERMVGDVNLFLYPDEEEEEDRPGVPRFCVGEVDIMIADAQHRGRGLGREVVGTFLQYISRHRDRIMEEYAADKDIDPPPRLKILMAKINEANGRSISLFSALGFEQEEGGANYFGEVKLVLRNLDGFASQNAPQVYRELVYSRDADTATTT</sequence>
<dbReference type="PANTHER" id="PTHR13256:SF16">
    <property type="entry name" value="ALPHA_BETA-TUBULIN-N-ACETYLTRANSFERASE 9"/>
    <property type="match status" value="1"/>
</dbReference>
<name>A0AAV9HGU7_9PEZI</name>
<dbReference type="AlphaFoldDB" id="A0AAV9HGU7"/>
<comment type="caution">
    <text evidence="6">The sequence shown here is derived from an EMBL/GenBank/DDBJ whole genome shotgun (WGS) entry which is preliminary data.</text>
</comment>
<dbReference type="SUPFAM" id="SSF55729">
    <property type="entry name" value="Acyl-CoA N-acyltransferases (Nat)"/>
    <property type="match status" value="1"/>
</dbReference>
<accession>A0AAV9HGU7</accession>
<evidence type="ECO:0000313" key="6">
    <source>
        <dbReference type="EMBL" id="KAK4458863.1"/>
    </source>
</evidence>
<dbReference type="InterPro" id="IPR016181">
    <property type="entry name" value="Acyl_CoA_acyltransferase"/>
</dbReference>
<dbReference type="Gene3D" id="3.40.630.30">
    <property type="match status" value="1"/>
</dbReference>
<evidence type="ECO:0000256" key="4">
    <source>
        <dbReference type="SAM" id="MobiDB-lite"/>
    </source>
</evidence>
<feature type="domain" description="N-acetyltransferase" evidence="5">
    <location>
        <begin position="15"/>
        <end position="205"/>
    </location>
</feature>
<keyword evidence="7" id="KW-1185">Reference proteome</keyword>
<keyword evidence="3" id="KW-0012">Acyltransferase</keyword>